<accession>A0A0U0ZPJ7</accession>
<dbReference type="Proteomes" id="UP000045782">
    <property type="component" value="Unassembled WGS sequence"/>
</dbReference>
<dbReference type="RefSeq" id="WP_016895636.1">
    <property type="nucleotide sequence ID" value="NZ_CSWP01000005.1"/>
</dbReference>
<dbReference type="EMBL" id="CSWP01000005">
    <property type="protein sequence ID" value="CPV56366.1"/>
    <property type="molecule type" value="Genomic_DNA"/>
</dbReference>
<proteinExistence type="predicted"/>
<dbReference type="AlphaFoldDB" id="A0A0U0ZPJ7"/>
<evidence type="ECO:0000313" key="2">
    <source>
        <dbReference type="Proteomes" id="UP000045782"/>
    </source>
</evidence>
<sequence>MTARPETLEAALAALDRVSADRDRLLQKLDAEPDSKKLAGELISMIGTYYNAANSGDQRVLILNLGQLLRQSGALIDALTTEFKHCADAECAARDERDALQERVAELSDEVADLRVRECARSASL</sequence>
<evidence type="ECO:0000313" key="1">
    <source>
        <dbReference type="EMBL" id="CPV56366.1"/>
    </source>
</evidence>
<gene>
    <name evidence="1" type="ORF">ERS075579_02791</name>
</gene>
<name>A0A0U0ZPJ7_9MYCO</name>
<organism evidence="1 2">
    <name type="scientific">Mycobacteroides abscessus</name>
    <dbReference type="NCBI Taxonomy" id="36809"/>
    <lineage>
        <taxon>Bacteria</taxon>
        <taxon>Bacillati</taxon>
        <taxon>Actinomycetota</taxon>
        <taxon>Actinomycetes</taxon>
        <taxon>Mycobacteriales</taxon>
        <taxon>Mycobacteriaceae</taxon>
        <taxon>Mycobacteroides</taxon>
    </lineage>
</organism>
<protein>
    <submittedName>
        <fullName evidence="1">Uncharacterized protein</fullName>
    </submittedName>
</protein>
<reference evidence="1 2" key="1">
    <citation type="submission" date="2015-03" db="EMBL/GenBank/DDBJ databases">
        <authorList>
            <person name="Murphy D."/>
        </authorList>
    </citation>
    <scope>NUCLEOTIDE SEQUENCE [LARGE SCALE GENOMIC DNA]</scope>
    <source>
        <strain evidence="1 2">PAP088</strain>
    </source>
</reference>